<reference evidence="1 2" key="1">
    <citation type="submission" date="2016-10" db="EMBL/GenBank/DDBJ databases">
        <authorList>
            <person name="de Groot N.N."/>
        </authorList>
    </citation>
    <scope>NUCLEOTIDE SEQUENCE [LARGE SCALE GENOMIC DNA]</scope>
    <source>
        <strain evidence="1 2">CGMCC 4.3143</strain>
    </source>
</reference>
<evidence type="ECO:0000313" key="1">
    <source>
        <dbReference type="EMBL" id="SDF97506.1"/>
    </source>
</evidence>
<name>A0A1G7QG91_PSEOR</name>
<accession>A0A1G7QG91</accession>
<sequence>MTTAMRGTYLAAEAAAAAEELLRRQAGVITRGQALACGITRGRVDRRLATRRWVPVHPQVYRDARHPPSEAARMWAAVSWAGEEAVLSGLAAAWWHGLAPPPATVAVTVPRGRPVRGREDVTVRRRDVHPADRVRLRGLAVTAPALSVLEAAVELGPAGGPFLDRTLRAGADFGALAAAAARSPGGRDAVGGQALLLGAADRAVAAARGRLVAHLRAARIAGWRRDHPAAGLVVGVAFPQLRAALEAADPAVVLDEERRVREAWRDGVLAREGWRVVRYGVADPAEEVVAAVVGSRTAS</sequence>
<dbReference type="STRING" id="366584.SAMN05216377_10873"/>
<dbReference type="RefSeq" id="WP_143030040.1">
    <property type="nucleotide sequence ID" value="NZ_FNBE01000008.1"/>
</dbReference>
<proteinExistence type="predicted"/>
<gene>
    <name evidence="1" type="ORF">SAMN05216377_10873</name>
</gene>
<evidence type="ECO:0000313" key="2">
    <source>
        <dbReference type="Proteomes" id="UP000198967"/>
    </source>
</evidence>
<protein>
    <submittedName>
        <fullName evidence="1">Transcriptional regulator, AbiEi antitoxin, Type IV TA system</fullName>
    </submittedName>
</protein>
<dbReference type="OrthoDB" id="3579769at2"/>
<dbReference type="EMBL" id="FNBE01000008">
    <property type="protein sequence ID" value="SDF97506.1"/>
    <property type="molecule type" value="Genomic_DNA"/>
</dbReference>
<dbReference type="Proteomes" id="UP000198967">
    <property type="component" value="Unassembled WGS sequence"/>
</dbReference>
<dbReference type="AlphaFoldDB" id="A0A1G7QG91"/>
<keyword evidence="2" id="KW-1185">Reference proteome</keyword>
<organism evidence="1 2">
    <name type="scientific">Pseudonocardia oroxyli</name>
    <dbReference type="NCBI Taxonomy" id="366584"/>
    <lineage>
        <taxon>Bacteria</taxon>
        <taxon>Bacillati</taxon>
        <taxon>Actinomycetota</taxon>
        <taxon>Actinomycetes</taxon>
        <taxon>Pseudonocardiales</taxon>
        <taxon>Pseudonocardiaceae</taxon>
        <taxon>Pseudonocardia</taxon>
    </lineage>
</organism>